<evidence type="ECO:0000256" key="5">
    <source>
        <dbReference type="ARBA" id="ARBA00023014"/>
    </source>
</evidence>
<protein>
    <submittedName>
        <fullName evidence="7">Radical SAM protein</fullName>
    </submittedName>
</protein>
<evidence type="ECO:0000256" key="3">
    <source>
        <dbReference type="ARBA" id="ARBA00022723"/>
    </source>
</evidence>
<dbReference type="SFLD" id="SFLDS00029">
    <property type="entry name" value="Radical_SAM"/>
    <property type="match status" value="1"/>
</dbReference>
<keyword evidence="4" id="KW-0408">Iron</keyword>
<dbReference type="STRING" id="279360.MB14_10200"/>
<evidence type="ECO:0000256" key="1">
    <source>
        <dbReference type="ARBA" id="ARBA00001966"/>
    </source>
</evidence>
<organism evidence="7 8">
    <name type="scientific">Roseivirga ehrenbergii (strain DSM 102268 / JCM 13514 / KCTC 12282 / NCIMB 14502 / KMM 6017)</name>
    <dbReference type="NCBI Taxonomy" id="279360"/>
    <lineage>
        <taxon>Bacteria</taxon>
        <taxon>Pseudomonadati</taxon>
        <taxon>Bacteroidota</taxon>
        <taxon>Cytophagia</taxon>
        <taxon>Cytophagales</taxon>
        <taxon>Roseivirgaceae</taxon>
        <taxon>Roseivirga</taxon>
    </lineage>
</organism>
<dbReference type="Gene3D" id="3.40.50.280">
    <property type="entry name" value="Cobalamin-binding domain"/>
    <property type="match status" value="1"/>
</dbReference>
<dbReference type="Pfam" id="PF04055">
    <property type="entry name" value="Radical_SAM"/>
    <property type="match status" value="1"/>
</dbReference>
<dbReference type="AlphaFoldDB" id="A0A150WYX0"/>
<evidence type="ECO:0000259" key="6">
    <source>
        <dbReference type="PROSITE" id="PS51918"/>
    </source>
</evidence>
<keyword evidence="8" id="KW-1185">Reference proteome</keyword>
<dbReference type="InterPro" id="IPR034466">
    <property type="entry name" value="Methyltransferase_Class_B"/>
</dbReference>
<dbReference type="OrthoDB" id="9801424at2"/>
<evidence type="ECO:0000256" key="2">
    <source>
        <dbReference type="ARBA" id="ARBA00022691"/>
    </source>
</evidence>
<dbReference type="InterPro" id="IPR006158">
    <property type="entry name" value="Cobalamin-bd"/>
</dbReference>
<dbReference type="SMART" id="SM00729">
    <property type="entry name" value="Elp3"/>
    <property type="match status" value="1"/>
</dbReference>
<dbReference type="GO" id="GO:0005829">
    <property type="term" value="C:cytosol"/>
    <property type="evidence" value="ECO:0007669"/>
    <property type="project" value="TreeGrafter"/>
</dbReference>
<dbReference type="SFLD" id="SFLDF00303">
    <property type="entry name" value="hopanoid_C2-methyltransferase"/>
    <property type="match status" value="1"/>
</dbReference>
<dbReference type="GO" id="GO:0046872">
    <property type="term" value="F:metal ion binding"/>
    <property type="evidence" value="ECO:0007669"/>
    <property type="project" value="UniProtKB-KW"/>
</dbReference>
<dbReference type="PANTHER" id="PTHR43409:SF3">
    <property type="entry name" value="HYPOTHETICAL METHYLTRANSFERASE"/>
    <property type="match status" value="1"/>
</dbReference>
<sequence length="544" mass="62718">MNVLLSYPIFPTSFWSFEKAVQGIGKKAFMPPLCLVTVAALLPQDWNFRLRDRNIEPVTEEDWDWADVVMFSGMIAQKEDYLAQIREAKRRDKPVVVGGPYATSLPNDFINAGADYLVLDEGEYTIGLFVDAFNRGEKSGIFRSKDKPDVTLSPVPRFDLLDMDAYFLMAIQYSRGCPFQCEFCDIIILYGRKPRTKTFSQVEKELDALLELGWKGGIFFVDDNFIGNKRTVKPFLEKLIDWQTNNGYPFSFTTEASIDMAQDDQLLELMAHSKFSTVFIGIETPDTDSLKLTLKHQNNRTPMNESLEKIAKSGLRIMAGFIIGFDDEKKGAGQRVFNFATENAIPGVTFSMLQALPGTALWDRLKASDRLLDDANLNQTTLLNFIPTRPIEDIAEEYVEAFWKLYDPKNYMKRVFDHFMMVGQAEVHRNPELRKKMANKHKTDFDFKGIMFGLKMLAKLGFVRSTRFVFWKYLYRMYRENPGGIGNFLSFAAFMEHFLPYRKMVKKEIEEALKARMDGKVQVMKPMIELSEDNEKDIKWYQAS</sequence>
<accession>A0A150WYX0</accession>
<name>A0A150WYX0_ROSEK</name>
<dbReference type="InterPro" id="IPR058240">
    <property type="entry name" value="rSAM_sf"/>
</dbReference>
<dbReference type="InterPro" id="IPR034530">
    <property type="entry name" value="HpnP-like"/>
</dbReference>
<dbReference type="RefSeq" id="WP_062593649.1">
    <property type="nucleotide sequence ID" value="NZ_LQZQ01000050.1"/>
</dbReference>
<keyword evidence="3" id="KW-0479">Metal-binding</keyword>
<dbReference type="InterPro" id="IPR006638">
    <property type="entry name" value="Elp3/MiaA/NifB-like_rSAM"/>
</dbReference>
<dbReference type="SUPFAM" id="SSF102114">
    <property type="entry name" value="Radical SAM enzymes"/>
    <property type="match status" value="1"/>
</dbReference>
<evidence type="ECO:0000313" key="7">
    <source>
        <dbReference type="EMBL" id="KYG71680.1"/>
    </source>
</evidence>
<dbReference type="PANTHER" id="PTHR43409">
    <property type="entry name" value="ANAEROBIC MAGNESIUM-PROTOPORPHYRIN IX MONOMETHYL ESTER CYCLASE-RELATED"/>
    <property type="match status" value="1"/>
</dbReference>
<proteinExistence type="predicted"/>
<dbReference type="EMBL" id="LQZQ01000050">
    <property type="protein sequence ID" value="KYG71680.1"/>
    <property type="molecule type" value="Genomic_DNA"/>
</dbReference>
<keyword evidence="2" id="KW-0949">S-adenosyl-L-methionine</keyword>
<dbReference type="InterPro" id="IPR051198">
    <property type="entry name" value="BchE-like"/>
</dbReference>
<dbReference type="GO" id="GO:0051539">
    <property type="term" value="F:4 iron, 4 sulfur cluster binding"/>
    <property type="evidence" value="ECO:0007669"/>
    <property type="project" value="UniProtKB-KW"/>
</dbReference>
<dbReference type="CDD" id="cd02068">
    <property type="entry name" value="radical_SAM_B12_BD"/>
    <property type="match status" value="1"/>
</dbReference>
<gene>
    <name evidence="7" type="ORF">MB14_10200</name>
</gene>
<evidence type="ECO:0000256" key="4">
    <source>
        <dbReference type="ARBA" id="ARBA00023004"/>
    </source>
</evidence>
<dbReference type="InterPro" id="IPR023404">
    <property type="entry name" value="rSAM_horseshoe"/>
</dbReference>
<keyword evidence="5" id="KW-0411">Iron-sulfur</keyword>
<comment type="caution">
    <text evidence="7">The sequence shown here is derived from an EMBL/GenBank/DDBJ whole genome shotgun (WGS) entry which is preliminary data.</text>
</comment>
<reference evidence="7" key="1">
    <citation type="submission" date="2016-01" db="EMBL/GenBank/DDBJ databases">
        <title>Genome sequencing of Roseivirga ehrenbergii KMM 6017.</title>
        <authorList>
            <person name="Selvaratnam C."/>
            <person name="Thevarajoo S."/>
            <person name="Goh K.M."/>
            <person name="Ee R."/>
            <person name="Chan K.-G."/>
            <person name="Chong C.S."/>
        </authorList>
    </citation>
    <scope>NUCLEOTIDE SEQUENCE [LARGE SCALE GENOMIC DNA]</scope>
    <source>
        <strain evidence="7">KMM 6017</strain>
    </source>
</reference>
<comment type="cofactor">
    <cofactor evidence="1">
        <name>[4Fe-4S] cluster</name>
        <dbReference type="ChEBI" id="CHEBI:49883"/>
    </cofactor>
</comment>
<dbReference type="InterPro" id="IPR007197">
    <property type="entry name" value="rSAM"/>
</dbReference>
<dbReference type="Pfam" id="PF13282">
    <property type="entry name" value="DUF4070"/>
    <property type="match status" value="1"/>
</dbReference>
<feature type="domain" description="Radical SAM core" evidence="6">
    <location>
        <begin position="161"/>
        <end position="392"/>
    </location>
</feature>
<dbReference type="GO" id="GO:0003824">
    <property type="term" value="F:catalytic activity"/>
    <property type="evidence" value="ECO:0007669"/>
    <property type="project" value="InterPro"/>
</dbReference>
<dbReference type="SFLD" id="SFLDG01082">
    <property type="entry name" value="B12-binding_domain_containing"/>
    <property type="match status" value="1"/>
</dbReference>
<dbReference type="PROSITE" id="PS51918">
    <property type="entry name" value="RADICAL_SAM"/>
    <property type="match status" value="1"/>
</dbReference>
<evidence type="ECO:0000313" key="8">
    <source>
        <dbReference type="Proteomes" id="UP000075583"/>
    </source>
</evidence>
<dbReference type="InterPro" id="IPR025274">
    <property type="entry name" value="DUF4070"/>
</dbReference>
<dbReference type="SFLD" id="SFLDG01123">
    <property type="entry name" value="methyltransferase_(Class_B)"/>
    <property type="match status" value="1"/>
</dbReference>
<dbReference type="GO" id="GO:0031419">
    <property type="term" value="F:cobalamin binding"/>
    <property type="evidence" value="ECO:0007669"/>
    <property type="project" value="InterPro"/>
</dbReference>
<dbReference type="Proteomes" id="UP000075583">
    <property type="component" value="Unassembled WGS sequence"/>
</dbReference>
<dbReference type="Gene3D" id="3.80.30.20">
    <property type="entry name" value="tm_1862 like domain"/>
    <property type="match status" value="1"/>
</dbReference>
<dbReference type="Pfam" id="PF02310">
    <property type="entry name" value="B12-binding"/>
    <property type="match status" value="1"/>
</dbReference>